<comment type="caution">
    <text evidence="1">The sequence shown here is derived from an EMBL/GenBank/DDBJ whole genome shotgun (WGS) entry which is preliminary data.</text>
</comment>
<sequence>MNYSEGLQRFHDLHTHLWGRNVIEDVQEGGKSYSTIDLTLFDLPQNSCLSDVVLVRNEYRLAYDSILADTLQNTGHLKSTFLVTGISLLLFYILSRRLEERQPVAFQIDASIFVLFDEGGVSFHPTSALFTCIIPNGAWALSDAVQGQTGPCAAFDCQRVDVVYTSSPASRNWKGWVKQAFVVEYIMDIWSLEELRTLLAISNLDVQQGEALFRKYGPSPSIIVAILLKPEMEAAYLRDIQAGPVELAVNFSTVFSDIRKFHFDSHLSSTIFIVQVDISGSRQPVLRIPTPFLASTIALALSRQTAAQQANFFATLGHHPSVCSAAAWIFENYAHVYFSDPNRNPLQARLRDDSNPYSIPTPGRIIAGLTALKAIQPPFNFYWRPLDPIFNGVNGVVRAGNSIWALQFTTSDSLSSITNGLDAVFEIMHDKGDVRWHLVIVDPDLGEAEFARDHQTVQNLTGRWGKTPVYACGLPLDAFTEKDQRRLQDISDEFSETYPMDQRVDSDGVL</sequence>
<dbReference type="OrthoDB" id="19861at2759"/>
<dbReference type="PANTHER" id="PTHR33129">
    <property type="entry name" value="PROTEIN KINASE DOMAIN-CONTAINING PROTEIN-RELATED"/>
    <property type="match status" value="1"/>
</dbReference>
<dbReference type="EMBL" id="CACVBS010000046">
    <property type="protein sequence ID" value="CAA7264987.1"/>
    <property type="molecule type" value="Genomic_DNA"/>
</dbReference>
<name>A0A8S0WL07_CYCAE</name>
<evidence type="ECO:0000313" key="1">
    <source>
        <dbReference type="EMBL" id="CAA7264987.1"/>
    </source>
</evidence>
<proteinExistence type="predicted"/>
<dbReference type="Proteomes" id="UP000467700">
    <property type="component" value="Unassembled WGS sequence"/>
</dbReference>
<accession>A0A8S0WL07</accession>
<gene>
    <name evidence="1" type="ORF">AAE3_LOCUS7284</name>
</gene>
<organism evidence="1 2">
    <name type="scientific">Cyclocybe aegerita</name>
    <name type="common">Black poplar mushroom</name>
    <name type="synonym">Agrocybe aegerita</name>
    <dbReference type="NCBI Taxonomy" id="1973307"/>
    <lineage>
        <taxon>Eukaryota</taxon>
        <taxon>Fungi</taxon>
        <taxon>Dikarya</taxon>
        <taxon>Basidiomycota</taxon>
        <taxon>Agaricomycotina</taxon>
        <taxon>Agaricomycetes</taxon>
        <taxon>Agaricomycetidae</taxon>
        <taxon>Agaricales</taxon>
        <taxon>Agaricineae</taxon>
        <taxon>Bolbitiaceae</taxon>
        <taxon>Cyclocybe</taxon>
    </lineage>
</organism>
<reference evidence="1 2" key="1">
    <citation type="submission" date="2020-01" db="EMBL/GenBank/DDBJ databases">
        <authorList>
            <person name="Gupta K D."/>
        </authorList>
    </citation>
    <scope>NUCLEOTIDE SEQUENCE [LARGE SCALE GENOMIC DNA]</scope>
</reference>
<protein>
    <submittedName>
        <fullName evidence="1">Uncharacterized protein</fullName>
    </submittedName>
</protein>
<keyword evidence="2" id="KW-1185">Reference proteome</keyword>
<evidence type="ECO:0000313" key="2">
    <source>
        <dbReference type="Proteomes" id="UP000467700"/>
    </source>
</evidence>
<dbReference type="AlphaFoldDB" id="A0A8S0WL07"/>
<dbReference type="InterPro" id="IPR052980">
    <property type="entry name" value="Crinkler_effector"/>
</dbReference>
<dbReference type="PANTHER" id="PTHR33129:SF1">
    <property type="entry name" value="ATP-BINDING PROTEIN"/>
    <property type="match status" value="1"/>
</dbReference>